<gene>
    <name evidence="1" type="ORF">LI90_1257</name>
    <name evidence="2" type="ORF">TH66_08590</name>
</gene>
<protein>
    <submittedName>
        <fullName evidence="1">Uncharacterized protein</fullName>
    </submittedName>
</protein>
<evidence type="ECO:0000313" key="3">
    <source>
        <dbReference type="Proteomes" id="UP000070188"/>
    </source>
</evidence>
<proteinExistence type="predicted"/>
<organism evidence="1 3">
    <name type="scientific">Carbonactinospora thermoautotrophica</name>
    <dbReference type="NCBI Taxonomy" id="1469144"/>
    <lineage>
        <taxon>Bacteria</taxon>
        <taxon>Bacillati</taxon>
        <taxon>Actinomycetota</taxon>
        <taxon>Actinomycetes</taxon>
        <taxon>Kitasatosporales</taxon>
        <taxon>Carbonactinosporaceae</taxon>
        <taxon>Carbonactinospora</taxon>
    </lineage>
</organism>
<dbReference type="AlphaFoldDB" id="A0A132MQC4"/>
<keyword evidence="3" id="KW-1185">Reference proteome</keyword>
<reference evidence="1" key="2">
    <citation type="submission" date="2015-04" db="EMBL/GenBank/DDBJ databases">
        <title>Physiological reanalysis, assessment of diazotrophy, and genome sequences of multiple isolates of Streptomyces thermoautotrophicus.</title>
        <authorList>
            <person name="MacKellar D.C."/>
            <person name="Lieber L."/>
            <person name="Norman J."/>
            <person name="Bolger A."/>
            <person name="Tobin C."/>
            <person name="Murray J.W."/>
            <person name="Woodward J."/>
            <person name="Friesen M."/>
            <person name="Prell J."/>
        </authorList>
    </citation>
    <scope>NUCLEOTIDE SEQUENCE [LARGE SCALE GENOMIC DNA]</scope>
    <source>
        <strain evidence="1">H1</strain>
    </source>
</reference>
<dbReference type="EMBL" id="JYIJ01000016">
    <property type="protein sequence ID" value="KWX04002.1"/>
    <property type="molecule type" value="Genomic_DNA"/>
</dbReference>
<reference evidence="3" key="3">
    <citation type="submission" date="2015-04" db="EMBL/GenBank/DDBJ databases">
        <title>Physiological reanalysis, assessment of diazotrophy, and genome sequences of multiple isolates of Streptomyces thermoautotrophicus.</title>
        <authorList>
            <person name="MacKellar D.C."/>
            <person name="Lieber L."/>
            <person name="Norman J."/>
            <person name="Bolger A."/>
            <person name="Tobin C."/>
            <person name="Murray J.W."/>
            <person name="Chang R."/>
            <person name="Ford T."/>
            <person name="Nguyen P.Q."/>
            <person name="Woodward J."/>
            <person name="Permingeat H."/>
            <person name="Joshi N.S."/>
            <person name="Silver P.A."/>
            <person name="Usadel B."/>
            <person name="Rutherford A.W."/>
            <person name="Friesen M."/>
            <person name="Prell J."/>
        </authorList>
    </citation>
    <scope>NUCLEOTIDE SEQUENCE [LARGE SCALE GENOMIC DNA]</scope>
    <source>
        <strain evidence="3">H1</strain>
    </source>
</reference>
<evidence type="ECO:0000313" key="4">
    <source>
        <dbReference type="Proteomes" id="UP000070659"/>
    </source>
</evidence>
<dbReference type="OrthoDB" id="871140at2"/>
<reference evidence="2 4" key="1">
    <citation type="submission" date="2015-02" db="EMBL/GenBank/DDBJ databases">
        <title>Physiological reanalysis, assessment of diazotrophy, and genome sequences of multiple isolates of Streptomyces thermoautotrophicus.</title>
        <authorList>
            <person name="MacKellar D.C."/>
            <person name="Lieber L."/>
            <person name="Norman J."/>
            <person name="Bolger A."/>
            <person name="Tobin C."/>
            <person name="Murray J.W."/>
            <person name="Prell J."/>
        </authorList>
    </citation>
    <scope>NUCLEOTIDE SEQUENCE [LARGE SCALE GENOMIC DNA]</scope>
    <source>
        <strain evidence="2 4">UBT1</strain>
    </source>
</reference>
<dbReference type="STRING" id="1469144.LI90_1257"/>
<comment type="caution">
    <text evidence="1">The sequence shown here is derived from an EMBL/GenBank/DDBJ whole genome shotgun (WGS) entry which is preliminary data.</text>
</comment>
<name>A0A132MQC4_9ACTN</name>
<accession>A0A132MQC4</accession>
<evidence type="ECO:0000313" key="2">
    <source>
        <dbReference type="EMBL" id="KWX04002.1"/>
    </source>
</evidence>
<dbReference type="PATRIC" id="fig|1469144.10.peg.1390"/>
<dbReference type="Proteomes" id="UP000070659">
    <property type="component" value="Unassembled WGS sequence"/>
</dbReference>
<evidence type="ECO:0000313" key="1">
    <source>
        <dbReference type="EMBL" id="KWW99621.1"/>
    </source>
</evidence>
<dbReference type="RefSeq" id="WP_066885302.1">
    <property type="nucleotide sequence ID" value="NZ_CP171739.1"/>
</dbReference>
<dbReference type="Proteomes" id="UP000070188">
    <property type="component" value="Unassembled WGS sequence"/>
</dbReference>
<dbReference type="EMBL" id="LAXD01000001">
    <property type="protein sequence ID" value="KWW99621.1"/>
    <property type="molecule type" value="Genomic_DNA"/>
</dbReference>
<sequence>MTTPLPGGAACARLSGWSRHLDPADNPGLGETWQLRDPRHPRLAARPALAFAAIGFAGYARGRRAGRERGKCVLRDTRARVPRGGRPARRVALGVSVTRLVG</sequence>